<sequence>MPQVRTFSFLEFRSTLWISQFQFIRLQFPVRYNFAMSINRAQGQSLKVVGLDFLKPWFSHGQLYVGSSRVVKADNLYILAPNGGTADIVYLEAL</sequence>
<comment type="caution">
    <text evidence="1">The sequence shown here is derived from an EMBL/GenBank/DDBJ whole genome shotgun (WGS) entry which is preliminary data.</text>
</comment>
<dbReference type="InterPro" id="IPR027417">
    <property type="entry name" value="P-loop_NTPase"/>
</dbReference>
<dbReference type="EMBL" id="BGPR01142752">
    <property type="protein sequence ID" value="GBN71059.1"/>
    <property type="molecule type" value="Genomic_DNA"/>
</dbReference>
<evidence type="ECO:0000313" key="2">
    <source>
        <dbReference type="EMBL" id="GBN71074.1"/>
    </source>
</evidence>
<accession>A0A4Y2R700</accession>
<evidence type="ECO:0000313" key="3">
    <source>
        <dbReference type="EMBL" id="GBN71117.1"/>
    </source>
</evidence>
<dbReference type="SUPFAM" id="SSF52540">
    <property type="entry name" value="P-loop containing nucleoside triphosphate hydrolases"/>
    <property type="match status" value="1"/>
</dbReference>
<name>A0A4Y2R700_ARAVE</name>
<protein>
    <recommendedName>
        <fullName evidence="6">ATP-dependent DNA helicase</fullName>
    </recommendedName>
</protein>
<evidence type="ECO:0000313" key="4">
    <source>
        <dbReference type="EMBL" id="GBN71120.1"/>
    </source>
</evidence>
<dbReference type="AlphaFoldDB" id="A0A4Y2R700"/>
<organism evidence="1 5">
    <name type="scientific">Araneus ventricosus</name>
    <name type="common">Orbweaver spider</name>
    <name type="synonym">Epeira ventricosa</name>
    <dbReference type="NCBI Taxonomy" id="182803"/>
    <lineage>
        <taxon>Eukaryota</taxon>
        <taxon>Metazoa</taxon>
        <taxon>Ecdysozoa</taxon>
        <taxon>Arthropoda</taxon>
        <taxon>Chelicerata</taxon>
        <taxon>Arachnida</taxon>
        <taxon>Araneae</taxon>
        <taxon>Araneomorphae</taxon>
        <taxon>Entelegynae</taxon>
        <taxon>Araneoidea</taxon>
        <taxon>Araneidae</taxon>
        <taxon>Araneus</taxon>
    </lineage>
</organism>
<dbReference type="OrthoDB" id="6432165at2759"/>
<reference evidence="1 5" key="1">
    <citation type="journal article" date="2019" name="Sci. Rep.">
        <title>Orb-weaving spider Araneus ventricosus genome elucidates the spidroin gene catalogue.</title>
        <authorList>
            <person name="Kono N."/>
            <person name="Nakamura H."/>
            <person name="Ohtoshi R."/>
            <person name="Moran D.A.P."/>
            <person name="Shinohara A."/>
            <person name="Yoshida Y."/>
            <person name="Fujiwara M."/>
            <person name="Mori M."/>
            <person name="Tomita M."/>
            <person name="Arakawa K."/>
        </authorList>
    </citation>
    <scope>NUCLEOTIDE SEQUENCE [LARGE SCALE GENOMIC DNA]</scope>
</reference>
<evidence type="ECO:0000313" key="5">
    <source>
        <dbReference type="Proteomes" id="UP000499080"/>
    </source>
</evidence>
<evidence type="ECO:0000313" key="1">
    <source>
        <dbReference type="EMBL" id="GBN71059.1"/>
    </source>
</evidence>
<evidence type="ECO:0008006" key="6">
    <source>
        <dbReference type="Google" id="ProtNLM"/>
    </source>
</evidence>
<dbReference type="EMBL" id="BGPR01142779">
    <property type="protein sequence ID" value="GBN71120.1"/>
    <property type="molecule type" value="Genomic_DNA"/>
</dbReference>
<dbReference type="Proteomes" id="UP000499080">
    <property type="component" value="Unassembled WGS sequence"/>
</dbReference>
<proteinExistence type="predicted"/>
<dbReference type="EMBL" id="BGPR01142758">
    <property type="protein sequence ID" value="GBN71074.1"/>
    <property type="molecule type" value="Genomic_DNA"/>
</dbReference>
<dbReference type="EMBL" id="BGPR01142778">
    <property type="protein sequence ID" value="GBN71117.1"/>
    <property type="molecule type" value="Genomic_DNA"/>
</dbReference>
<gene>
    <name evidence="2" type="ORF">AVEN_15799_1</name>
    <name evidence="3" type="ORF">AVEN_168006_1</name>
    <name evidence="4" type="ORF">AVEN_169652_1</name>
    <name evidence="1" type="ORF">AVEN_246046_1</name>
</gene>
<keyword evidence="5" id="KW-1185">Reference proteome</keyword>